<proteinExistence type="inferred from homology"/>
<dbReference type="GO" id="GO:0005886">
    <property type="term" value="C:plasma membrane"/>
    <property type="evidence" value="ECO:0007669"/>
    <property type="project" value="UniProtKB-SubCell"/>
</dbReference>
<dbReference type="InParanoid" id="A0A3M0C6Q4"/>
<dbReference type="PANTHER" id="PTHR43302">
    <property type="entry name" value="TRANSPORTER ARSB-RELATED"/>
    <property type="match status" value="1"/>
</dbReference>
<evidence type="ECO:0000256" key="7">
    <source>
        <dbReference type="ARBA" id="ARBA00022692"/>
    </source>
</evidence>
<dbReference type="FunCoup" id="A0A3M0C6Q4">
    <property type="interactions" value="6"/>
</dbReference>
<dbReference type="HAMAP" id="MF_01599">
    <property type="entry name" value="NhaB"/>
    <property type="match status" value="1"/>
</dbReference>
<evidence type="ECO:0000256" key="5">
    <source>
        <dbReference type="ARBA" id="ARBA00022475"/>
    </source>
</evidence>
<keyword evidence="8 13" id="KW-1133">Transmembrane helix</keyword>
<dbReference type="EMBL" id="REFR01000012">
    <property type="protein sequence ID" value="RMB04912.1"/>
    <property type="molecule type" value="Genomic_DNA"/>
</dbReference>
<reference evidence="14 15" key="1">
    <citation type="submission" date="2018-10" db="EMBL/GenBank/DDBJ databases">
        <title>Genomic Encyclopedia of Archaeal and Bacterial Type Strains, Phase II (KMG-II): from individual species to whole genera.</title>
        <authorList>
            <person name="Goeker M."/>
        </authorList>
    </citation>
    <scope>NUCLEOTIDE SEQUENCE [LARGE SCALE GENOMIC DNA]</scope>
    <source>
        <strain evidence="14 15">DSM 25217</strain>
    </source>
</reference>
<accession>A0A3M0C6Q4</accession>
<keyword evidence="4" id="KW-0050">Antiport</keyword>
<dbReference type="AlphaFoldDB" id="A0A3M0C6Q4"/>
<dbReference type="RefSeq" id="WP_121939165.1">
    <property type="nucleotide sequence ID" value="NZ_REFR01000012.1"/>
</dbReference>
<feature type="transmembrane region" description="Helical" evidence="13">
    <location>
        <begin position="352"/>
        <end position="369"/>
    </location>
</feature>
<feature type="transmembrane region" description="Helical" evidence="13">
    <location>
        <begin position="247"/>
        <end position="270"/>
    </location>
</feature>
<keyword evidence="7 13" id="KW-0812">Transmembrane</keyword>
<evidence type="ECO:0000256" key="12">
    <source>
        <dbReference type="ARBA" id="ARBA00023201"/>
    </source>
</evidence>
<feature type="transmembrane region" description="Helical" evidence="13">
    <location>
        <begin position="128"/>
        <end position="145"/>
    </location>
</feature>
<name>A0A3M0C6Q4_9PROT</name>
<keyword evidence="12" id="KW-0739">Sodium transport</keyword>
<comment type="subcellular location">
    <subcellularLocation>
        <location evidence="1">Cell membrane</location>
        <topology evidence="1">Multi-pass membrane protein</topology>
    </subcellularLocation>
</comment>
<feature type="transmembrane region" description="Helical" evidence="13">
    <location>
        <begin position="69"/>
        <end position="86"/>
    </location>
</feature>
<protein>
    <submittedName>
        <fullName evidence="14">NhaB family Na+:H+ antiporter</fullName>
    </submittedName>
</protein>
<dbReference type="PANTHER" id="PTHR43302:SF1">
    <property type="entry name" value="NA(+)_H(+) ANTIPORTER NHAB"/>
    <property type="match status" value="1"/>
</dbReference>
<evidence type="ECO:0000313" key="14">
    <source>
        <dbReference type="EMBL" id="RMB04912.1"/>
    </source>
</evidence>
<evidence type="ECO:0000256" key="3">
    <source>
        <dbReference type="ARBA" id="ARBA00022448"/>
    </source>
</evidence>
<keyword evidence="9" id="KW-0915">Sodium</keyword>
<dbReference type="GO" id="GO:0015385">
    <property type="term" value="F:sodium:proton antiporter activity"/>
    <property type="evidence" value="ECO:0007669"/>
    <property type="project" value="InterPro"/>
</dbReference>
<sequence length="531" mass="58110">MSLLTSPAGRNFLGNSAEWYKLTIFAFLVINPILYFGVDSYLAGWVLVLEFIFTLAMALKCYPLQPGGLLAIQGVLMGMTSPYTVWHEIQEGLQVILLLVFMVAGIYFMKSMLLFVFTKLLVKVRSKVLLSLLFSIAAAVLSAFLDALTVTAVVISVSVGFYSIYHKVASGKEFHHEHDHLQDGSVQESRRQDLEDFRAFLRSLIMHAVVGTALGGVTTLVGEPQNLLIADRANWEFVEFFLRMSPVTMPVLAIGLTTVIVLETTGWFGYGAKLPERVRTILEDYDKYENERRTPADKAALWAQALVAVWLVVGLMLHLAEVGLIGLSVIVLASALTGVTEEHQIGHAFEEALPFTALLVVFFGVVAVIKDLNLFQPVTDFVLSLEGSGQITTLFLANGLLSAISDNVFVATVYVGETSKALIDGVINRDTFDLMAVAINTGTNIPSVATPNGQAAFLFLLTSALAPLIRLSYLRMVWMALPYTITMSIVGFLSVAYLLAPATEYLYDAHLIQHHTELPGQENSAGGEGHH</sequence>
<dbReference type="Proteomes" id="UP000271227">
    <property type="component" value="Unassembled WGS sequence"/>
</dbReference>
<dbReference type="OrthoDB" id="5288732at2"/>
<evidence type="ECO:0000256" key="9">
    <source>
        <dbReference type="ARBA" id="ARBA00023053"/>
    </source>
</evidence>
<feature type="transmembrane region" description="Helical" evidence="13">
    <location>
        <begin position="299"/>
        <end position="317"/>
    </location>
</feature>
<evidence type="ECO:0000256" key="1">
    <source>
        <dbReference type="ARBA" id="ARBA00004651"/>
    </source>
</evidence>
<feature type="transmembrane region" description="Helical" evidence="13">
    <location>
        <begin position="199"/>
        <end position="221"/>
    </location>
</feature>
<keyword evidence="3" id="KW-0813">Transport</keyword>
<comment type="caution">
    <text evidence="14">The sequence shown here is derived from an EMBL/GenBank/DDBJ whole genome shotgun (WGS) entry which is preliminary data.</text>
</comment>
<dbReference type="Pfam" id="PF06450">
    <property type="entry name" value="NhaB"/>
    <property type="match status" value="1"/>
</dbReference>
<evidence type="ECO:0000256" key="13">
    <source>
        <dbReference type="SAM" id="Phobius"/>
    </source>
</evidence>
<gene>
    <name evidence="14" type="ORF">BXY39_2483</name>
</gene>
<keyword evidence="11 13" id="KW-0472">Membrane</keyword>
<evidence type="ECO:0000256" key="2">
    <source>
        <dbReference type="ARBA" id="ARBA00006036"/>
    </source>
</evidence>
<keyword evidence="15" id="KW-1185">Reference proteome</keyword>
<organism evidence="14 15">
    <name type="scientific">Eilatimonas milleporae</name>
    <dbReference type="NCBI Taxonomy" id="911205"/>
    <lineage>
        <taxon>Bacteria</taxon>
        <taxon>Pseudomonadati</taxon>
        <taxon>Pseudomonadota</taxon>
        <taxon>Alphaproteobacteria</taxon>
        <taxon>Kordiimonadales</taxon>
        <taxon>Kordiimonadaceae</taxon>
        <taxon>Eilatimonas</taxon>
    </lineage>
</organism>
<evidence type="ECO:0000256" key="10">
    <source>
        <dbReference type="ARBA" id="ARBA00023065"/>
    </source>
</evidence>
<evidence type="ECO:0000256" key="8">
    <source>
        <dbReference type="ARBA" id="ARBA00022989"/>
    </source>
</evidence>
<feature type="transmembrane region" description="Helical" evidence="13">
    <location>
        <begin position="455"/>
        <end position="473"/>
    </location>
</feature>
<dbReference type="NCBIfam" id="NF007093">
    <property type="entry name" value="PRK09547.1"/>
    <property type="match status" value="1"/>
</dbReference>
<keyword evidence="5" id="KW-1003">Cell membrane</keyword>
<feature type="transmembrane region" description="Helical" evidence="13">
    <location>
        <begin position="92"/>
        <end position="116"/>
    </location>
</feature>
<comment type="similarity">
    <text evidence="2">Belongs to the NhaB Na(+)/H(+) (TC 2.A.34) antiporter family.</text>
</comment>
<keyword evidence="6" id="KW-0997">Cell inner membrane</keyword>
<evidence type="ECO:0000256" key="4">
    <source>
        <dbReference type="ARBA" id="ARBA00022449"/>
    </source>
</evidence>
<evidence type="ECO:0000256" key="6">
    <source>
        <dbReference type="ARBA" id="ARBA00022519"/>
    </source>
</evidence>
<dbReference type="InterPro" id="IPR004671">
    <property type="entry name" value="Na+/H+_antiporter_NhaB"/>
</dbReference>
<evidence type="ECO:0000256" key="11">
    <source>
        <dbReference type="ARBA" id="ARBA00023136"/>
    </source>
</evidence>
<feature type="transmembrane region" description="Helical" evidence="13">
    <location>
        <begin position="480"/>
        <end position="500"/>
    </location>
</feature>
<keyword evidence="10" id="KW-0406">Ion transport</keyword>
<evidence type="ECO:0000313" key="15">
    <source>
        <dbReference type="Proteomes" id="UP000271227"/>
    </source>
</evidence>